<dbReference type="KEGG" id="bmx:BMS_0628"/>
<name>E1X563_HALMS</name>
<dbReference type="InterPro" id="IPR004556">
    <property type="entry name" value="HemK-like"/>
</dbReference>
<keyword evidence="2 7" id="KW-0489">Methyltransferase</keyword>
<evidence type="ECO:0000256" key="4">
    <source>
        <dbReference type="ARBA" id="ARBA00022691"/>
    </source>
</evidence>
<organism evidence="7 8">
    <name type="scientific">Halobacteriovorax marinus (strain ATCC BAA-682 / DSM 15412 / SJ)</name>
    <name type="common">Bacteriovorax marinus</name>
    <dbReference type="NCBI Taxonomy" id="862908"/>
    <lineage>
        <taxon>Bacteria</taxon>
        <taxon>Pseudomonadati</taxon>
        <taxon>Bdellovibrionota</taxon>
        <taxon>Bacteriovoracia</taxon>
        <taxon>Bacteriovoracales</taxon>
        <taxon>Halobacteriovoraceae</taxon>
        <taxon>Halobacteriovorax</taxon>
    </lineage>
</organism>
<dbReference type="SUPFAM" id="SSF53335">
    <property type="entry name" value="S-adenosyl-L-methionine-dependent methyltransferases"/>
    <property type="match status" value="1"/>
</dbReference>
<dbReference type="EMBL" id="FQ312005">
    <property type="protein sequence ID" value="CBW25535.1"/>
    <property type="molecule type" value="Genomic_DNA"/>
</dbReference>
<dbReference type="CDD" id="cd02440">
    <property type="entry name" value="AdoMet_MTases"/>
    <property type="match status" value="1"/>
</dbReference>
<dbReference type="GO" id="GO:0102559">
    <property type="term" value="F:peptide chain release factor N(5)-glutamine methyltransferase activity"/>
    <property type="evidence" value="ECO:0007669"/>
    <property type="project" value="UniProtKB-EC"/>
</dbReference>
<accession>E1X563</accession>
<dbReference type="NCBIfam" id="TIGR00536">
    <property type="entry name" value="hemK_fam"/>
    <property type="match status" value="1"/>
</dbReference>
<dbReference type="Pfam" id="PF05175">
    <property type="entry name" value="MTS"/>
    <property type="match status" value="1"/>
</dbReference>
<sequence length="299" mass="35296">MIPISLGTYLENFFSDKKERLSELYPGLTINRLKDELTQYARQKKINVDDLFSSRYIPSHTNPITNYFNSLVKGYPLEYIRGRAHFYKSEFDVSENVLIPRSETEILVETASSFLRDWMKMSDERLRILDIGTGSGAIIISLLQEMPRPLEAFATDISKDALEVARRNYFNLRYTIPRESSLRLICTDRMNDLDQEKFHLIVSNPPYIKKREDRDFVHHQVDNYEPHLALYLEDDSYDEWFRTLFKQVLNSLYEEGIFIMEGHEDHLEDLCEVCNMIGFSTVKILKDYTNRNRFLVAKK</sequence>
<dbReference type="STRING" id="862908.BMS_0628"/>
<protein>
    <recommendedName>
        <fullName evidence="1">peptide chain release factor N(5)-glutamine methyltransferase</fullName>
        <ecNumber evidence="1">2.1.1.297</ecNumber>
    </recommendedName>
</protein>
<dbReference type="PANTHER" id="PTHR18895:SF74">
    <property type="entry name" value="MTRF1L RELEASE FACTOR GLUTAMINE METHYLTRANSFERASE"/>
    <property type="match status" value="1"/>
</dbReference>
<dbReference type="InterPro" id="IPR002052">
    <property type="entry name" value="DNA_methylase_N6_adenine_CS"/>
</dbReference>
<gene>
    <name evidence="7" type="ordered locus">BMS_0628</name>
</gene>
<dbReference type="PATRIC" id="fig|862908.3.peg.603"/>
<dbReference type="EC" id="2.1.1.297" evidence="1"/>
<dbReference type="Proteomes" id="UP000008963">
    <property type="component" value="Chromosome"/>
</dbReference>
<dbReference type="GO" id="GO:0003676">
    <property type="term" value="F:nucleic acid binding"/>
    <property type="evidence" value="ECO:0007669"/>
    <property type="project" value="InterPro"/>
</dbReference>
<keyword evidence="3" id="KW-0808">Transferase</keyword>
<evidence type="ECO:0000313" key="8">
    <source>
        <dbReference type="Proteomes" id="UP000008963"/>
    </source>
</evidence>
<dbReference type="AlphaFoldDB" id="E1X563"/>
<dbReference type="RefSeq" id="WP_014243321.1">
    <property type="nucleotide sequence ID" value="NC_016620.1"/>
</dbReference>
<dbReference type="PANTHER" id="PTHR18895">
    <property type="entry name" value="HEMK METHYLTRANSFERASE"/>
    <property type="match status" value="1"/>
</dbReference>
<evidence type="ECO:0000259" key="6">
    <source>
        <dbReference type="Pfam" id="PF05175"/>
    </source>
</evidence>
<dbReference type="InterPro" id="IPR050320">
    <property type="entry name" value="N5-glutamine_MTase"/>
</dbReference>
<proteinExistence type="predicted"/>
<keyword evidence="4" id="KW-0949">S-adenosyl-L-methionine</keyword>
<dbReference type="InterPro" id="IPR007848">
    <property type="entry name" value="Small_mtfrase_dom"/>
</dbReference>
<comment type="catalytic activity">
    <reaction evidence="5">
        <text>L-glutaminyl-[peptide chain release factor] + S-adenosyl-L-methionine = N(5)-methyl-L-glutaminyl-[peptide chain release factor] + S-adenosyl-L-homocysteine + H(+)</text>
        <dbReference type="Rhea" id="RHEA:42896"/>
        <dbReference type="Rhea" id="RHEA-COMP:10271"/>
        <dbReference type="Rhea" id="RHEA-COMP:10272"/>
        <dbReference type="ChEBI" id="CHEBI:15378"/>
        <dbReference type="ChEBI" id="CHEBI:30011"/>
        <dbReference type="ChEBI" id="CHEBI:57856"/>
        <dbReference type="ChEBI" id="CHEBI:59789"/>
        <dbReference type="ChEBI" id="CHEBI:61891"/>
        <dbReference type="EC" id="2.1.1.297"/>
    </reaction>
</comment>
<dbReference type="OrthoDB" id="9800643at2"/>
<dbReference type="InterPro" id="IPR029063">
    <property type="entry name" value="SAM-dependent_MTases_sf"/>
</dbReference>
<dbReference type="PROSITE" id="PS00092">
    <property type="entry name" value="N6_MTASE"/>
    <property type="match status" value="1"/>
</dbReference>
<evidence type="ECO:0000256" key="5">
    <source>
        <dbReference type="ARBA" id="ARBA00048391"/>
    </source>
</evidence>
<dbReference type="Gene3D" id="3.40.50.150">
    <property type="entry name" value="Vaccinia Virus protein VP39"/>
    <property type="match status" value="1"/>
</dbReference>
<evidence type="ECO:0000313" key="7">
    <source>
        <dbReference type="EMBL" id="CBW25535.1"/>
    </source>
</evidence>
<keyword evidence="8" id="KW-1185">Reference proteome</keyword>
<dbReference type="GO" id="GO:0032259">
    <property type="term" value="P:methylation"/>
    <property type="evidence" value="ECO:0007669"/>
    <property type="project" value="UniProtKB-KW"/>
</dbReference>
<evidence type="ECO:0000256" key="1">
    <source>
        <dbReference type="ARBA" id="ARBA00012771"/>
    </source>
</evidence>
<feature type="domain" description="Methyltransferase small" evidence="6">
    <location>
        <begin position="109"/>
        <end position="219"/>
    </location>
</feature>
<dbReference type="HOGENOM" id="CLU_018398_3_2_7"/>
<evidence type="ECO:0000256" key="3">
    <source>
        <dbReference type="ARBA" id="ARBA00022679"/>
    </source>
</evidence>
<reference evidence="8" key="1">
    <citation type="journal article" date="2013" name="ISME J.">
        <title>A small predatory core genome in the divergent marine Bacteriovorax marinus SJ and the terrestrial Bdellovibrio bacteriovorus.</title>
        <authorList>
            <person name="Crossman L.C."/>
            <person name="Chen H."/>
            <person name="Cerdeno-Tarraga A.M."/>
            <person name="Brooks K."/>
            <person name="Quail M.A."/>
            <person name="Pineiro S.A."/>
            <person name="Hobley L."/>
            <person name="Sockett R.E."/>
            <person name="Bentley S.D."/>
            <person name="Parkhill J."/>
            <person name="Williams H.N."/>
            <person name="Stine O.C."/>
        </authorList>
    </citation>
    <scope>NUCLEOTIDE SEQUENCE [LARGE SCALE GENOMIC DNA]</scope>
    <source>
        <strain evidence="8">ATCC BAA-682 / DSM 15412 / SJ</strain>
    </source>
</reference>
<dbReference type="eggNOG" id="COG2890">
    <property type="taxonomic scope" value="Bacteria"/>
</dbReference>
<evidence type="ECO:0000256" key="2">
    <source>
        <dbReference type="ARBA" id="ARBA00022603"/>
    </source>
</evidence>